<keyword evidence="5" id="KW-1185">Reference proteome</keyword>
<dbReference type="InterPro" id="IPR000182">
    <property type="entry name" value="GNAT_dom"/>
</dbReference>
<accession>A0A135HRW8</accession>
<keyword evidence="2" id="KW-0012">Acyltransferase</keyword>
<proteinExistence type="predicted"/>
<keyword evidence="1 4" id="KW-0808">Transferase</keyword>
<comment type="caution">
    <text evidence="4">The sequence shown here is derived from an EMBL/GenBank/DDBJ whole genome shotgun (WGS) entry which is preliminary data.</text>
</comment>
<dbReference type="PANTHER" id="PTHR43877">
    <property type="entry name" value="AMINOALKYLPHOSPHONATE N-ACETYLTRANSFERASE-RELATED-RELATED"/>
    <property type="match status" value="1"/>
</dbReference>
<dbReference type="OrthoDB" id="336415at2"/>
<dbReference type="Gene3D" id="3.40.630.30">
    <property type="match status" value="1"/>
</dbReference>
<evidence type="ECO:0000259" key="3">
    <source>
        <dbReference type="PROSITE" id="PS51186"/>
    </source>
</evidence>
<dbReference type="STRING" id="1494590.ATN84_18430"/>
<dbReference type="SUPFAM" id="SSF55729">
    <property type="entry name" value="Acyl-CoA N-acyltransferases (Nat)"/>
    <property type="match status" value="1"/>
</dbReference>
<gene>
    <name evidence="4" type="ORF">ATN84_18430</name>
</gene>
<organism evidence="4 5">
    <name type="scientific">Paramesorhizobium deserti</name>
    <dbReference type="NCBI Taxonomy" id="1494590"/>
    <lineage>
        <taxon>Bacteria</taxon>
        <taxon>Pseudomonadati</taxon>
        <taxon>Pseudomonadota</taxon>
        <taxon>Alphaproteobacteria</taxon>
        <taxon>Hyphomicrobiales</taxon>
        <taxon>Phyllobacteriaceae</taxon>
        <taxon>Paramesorhizobium</taxon>
    </lineage>
</organism>
<dbReference type="GO" id="GO:0016747">
    <property type="term" value="F:acyltransferase activity, transferring groups other than amino-acyl groups"/>
    <property type="evidence" value="ECO:0007669"/>
    <property type="project" value="InterPro"/>
</dbReference>
<protein>
    <submittedName>
        <fullName evidence="4">Acetyltransferase</fullName>
    </submittedName>
</protein>
<feature type="domain" description="N-acetyltransferase" evidence="3">
    <location>
        <begin position="8"/>
        <end position="166"/>
    </location>
</feature>
<evidence type="ECO:0000313" key="5">
    <source>
        <dbReference type="Proteomes" id="UP000070107"/>
    </source>
</evidence>
<dbReference type="CDD" id="cd04301">
    <property type="entry name" value="NAT_SF"/>
    <property type="match status" value="1"/>
</dbReference>
<dbReference type="EMBL" id="LNTU01000037">
    <property type="protein sequence ID" value="KXF75930.1"/>
    <property type="molecule type" value="Genomic_DNA"/>
</dbReference>
<dbReference type="Proteomes" id="UP000070107">
    <property type="component" value="Unassembled WGS sequence"/>
</dbReference>
<dbReference type="RefSeq" id="WP_068884317.1">
    <property type="nucleotide sequence ID" value="NZ_LNTU01000037.1"/>
</dbReference>
<evidence type="ECO:0000256" key="2">
    <source>
        <dbReference type="ARBA" id="ARBA00023315"/>
    </source>
</evidence>
<evidence type="ECO:0000313" key="4">
    <source>
        <dbReference type="EMBL" id="KXF75930.1"/>
    </source>
</evidence>
<dbReference type="InterPro" id="IPR016181">
    <property type="entry name" value="Acyl_CoA_acyltransferase"/>
</dbReference>
<reference evidence="4 5" key="1">
    <citation type="submission" date="2015-11" db="EMBL/GenBank/DDBJ databases">
        <title>Draft genome sequence of Paramesorhizobium deserti A-3-E, a strain highly resistant to diverse beta-lactam antibiotics.</title>
        <authorList>
            <person name="Lv R."/>
            <person name="Yang X."/>
            <person name="Fang N."/>
            <person name="Guo J."/>
            <person name="Luo X."/>
            <person name="Peng F."/>
            <person name="Yang R."/>
            <person name="Cui Y."/>
            <person name="Fang C."/>
            <person name="Song Y."/>
        </authorList>
    </citation>
    <scope>NUCLEOTIDE SEQUENCE [LARGE SCALE GENOMIC DNA]</scope>
    <source>
        <strain evidence="4 5">A-3-E</strain>
    </source>
</reference>
<dbReference type="InterPro" id="IPR050832">
    <property type="entry name" value="Bact_Acetyltransf"/>
</dbReference>
<dbReference type="Pfam" id="PF00583">
    <property type="entry name" value="Acetyltransf_1"/>
    <property type="match status" value="1"/>
</dbReference>
<dbReference type="AlphaFoldDB" id="A0A135HRW8"/>
<evidence type="ECO:0000256" key="1">
    <source>
        <dbReference type="ARBA" id="ARBA00022679"/>
    </source>
</evidence>
<sequence length="169" mass="19277">MATNKQEVSIRRLSMDEIDVFRCIRLEALSREPSSFASRYEDWDNLPDDEWRQRLNNPVFVAFLNGQPVGIMGLSRHHPSKMVHRATLISVYVRKSQRGTGIAENLLKAVADYARSIGVLQLQLAVSVENPAAMRFYQRQGFIEIGRIPGGFLDDGREIDEIIMVRCLN</sequence>
<name>A0A135HRW8_9HYPH</name>
<dbReference type="PROSITE" id="PS51186">
    <property type="entry name" value="GNAT"/>
    <property type="match status" value="1"/>
</dbReference>